<dbReference type="Pfam" id="PF07484">
    <property type="entry name" value="Collar"/>
    <property type="match status" value="1"/>
</dbReference>
<dbReference type="SUPFAM" id="SSF88874">
    <property type="entry name" value="Receptor-binding domain of short tail fibre protein gp12"/>
    <property type="match status" value="1"/>
</dbReference>
<dbReference type="EMBL" id="SLWY01000007">
    <property type="protein sequence ID" value="TCO81696.1"/>
    <property type="molecule type" value="Genomic_DNA"/>
</dbReference>
<dbReference type="Gene3D" id="3.90.1340.10">
    <property type="entry name" value="Phage tail collar domain"/>
    <property type="match status" value="1"/>
</dbReference>
<dbReference type="InterPro" id="IPR037053">
    <property type="entry name" value="Phage_tail_collar_dom_sf"/>
</dbReference>
<organism evidence="2 3">
    <name type="scientific">Plasticicumulans lactativorans</name>
    <dbReference type="NCBI Taxonomy" id="1133106"/>
    <lineage>
        <taxon>Bacteria</taxon>
        <taxon>Pseudomonadati</taxon>
        <taxon>Pseudomonadota</taxon>
        <taxon>Gammaproteobacteria</taxon>
        <taxon>Candidatus Competibacteraceae</taxon>
        <taxon>Plasticicumulans</taxon>
    </lineage>
</organism>
<gene>
    <name evidence="2" type="ORF">EV699_10789</name>
</gene>
<evidence type="ECO:0000259" key="1">
    <source>
        <dbReference type="Pfam" id="PF07484"/>
    </source>
</evidence>
<name>A0A4R2L8Q6_9GAMM</name>
<proteinExistence type="predicted"/>
<dbReference type="RefSeq" id="WP_132540807.1">
    <property type="nucleotide sequence ID" value="NZ_SLWY01000007.1"/>
</dbReference>
<evidence type="ECO:0000313" key="3">
    <source>
        <dbReference type="Proteomes" id="UP000295765"/>
    </source>
</evidence>
<feature type="domain" description="Phage tail collar" evidence="1">
    <location>
        <begin position="7"/>
        <end position="63"/>
    </location>
</feature>
<reference evidence="2 3" key="1">
    <citation type="submission" date="2019-03" db="EMBL/GenBank/DDBJ databases">
        <title>Genomic Encyclopedia of Type Strains, Phase IV (KMG-IV): sequencing the most valuable type-strain genomes for metagenomic binning, comparative biology and taxonomic classification.</title>
        <authorList>
            <person name="Goeker M."/>
        </authorList>
    </citation>
    <scope>NUCLEOTIDE SEQUENCE [LARGE SCALE GENOMIC DNA]</scope>
    <source>
        <strain evidence="2 3">DSM 25287</strain>
    </source>
</reference>
<dbReference type="Proteomes" id="UP000295765">
    <property type="component" value="Unassembled WGS sequence"/>
</dbReference>
<sequence length="172" mass="17758">MSDPFIGEIRPFGFNYAPVGWALCAGQLLPIAQNTALFSILGTQYGGDGKTTFALPDLRGRVPLHAGAGPGLTPRVPGEMGGTETVTLTTQQLAAHNHATAANSGVGNAYAPTNAFWSADAGGANEYAATPNVSMAADALTLTGGTNPHSNLQPYLVVNYCIALQGIFPQRN</sequence>
<dbReference type="AlphaFoldDB" id="A0A4R2L8Q6"/>
<protein>
    <submittedName>
        <fullName evidence="2">Microcystin-dependent protein</fullName>
    </submittedName>
</protein>
<evidence type="ECO:0000313" key="2">
    <source>
        <dbReference type="EMBL" id="TCO81696.1"/>
    </source>
</evidence>
<accession>A0A4R2L8Q6</accession>
<dbReference type="InterPro" id="IPR011083">
    <property type="entry name" value="Phage_tail_collar_dom"/>
</dbReference>
<dbReference type="OrthoDB" id="9810174at2"/>
<keyword evidence="3" id="KW-1185">Reference proteome</keyword>
<comment type="caution">
    <text evidence="2">The sequence shown here is derived from an EMBL/GenBank/DDBJ whole genome shotgun (WGS) entry which is preliminary data.</text>
</comment>